<keyword evidence="2" id="KW-1185">Reference proteome</keyword>
<dbReference type="EMBL" id="VCAZ01000137">
    <property type="protein sequence ID" value="TSX03294.1"/>
    <property type="molecule type" value="Genomic_DNA"/>
</dbReference>
<evidence type="ECO:0000313" key="2">
    <source>
        <dbReference type="Proteomes" id="UP000319801"/>
    </source>
</evidence>
<gene>
    <name evidence="1" type="ORF">Baya_13693</name>
</gene>
<evidence type="ECO:0000313" key="1">
    <source>
        <dbReference type="EMBL" id="TSX03294.1"/>
    </source>
</evidence>
<dbReference type="Proteomes" id="UP000319801">
    <property type="component" value="Unassembled WGS sequence"/>
</dbReference>
<sequence>MGCCAGRFLIPETTHTKPQYATRIPVILDDFKQSIKSLQLPPGPTTVYCSVSITSLCTYHVYILKKLKAKLRGVE</sequence>
<accession>A0A556V6P4</accession>
<reference evidence="1 2" key="1">
    <citation type="journal article" date="2019" name="Genome Biol. Evol.">
        <title>Whole-Genome Sequencing of the Giant Devil Catfish, Bagarius yarrelli.</title>
        <authorList>
            <person name="Jiang W."/>
            <person name="Lv Y."/>
            <person name="Cheng L."/>
            <person name="Yang K."/>
            <person name="Chao B."/>
            <person name="Wang X."/>
            <person name="Li Y."/>
            <person name="Pan X."/>
            <person name="You X."/>
            <person name="Zhang Y."/>
            <person name="Yang J."/>
            <person name="Li J."/>
            <person name="Zhang X."/>
            <person name="Liu S."/>
            <person name="Sun C."/>
            <person name="Yang J."/>
            <person name="Shi Q."/>
        </authorList>
    </citation>
    <scope>NUCLEOTIDE SEQUENCE [LARGE SCALE GENOMIC DNA]</scope>
    <source>
        <strain evidence="1">JWS20170419001</strain>
        <tissue evidence="1">Muscle</tissue>
    </source>
</reference>
<proteinExistence type="predicted"/>
<comment type="caution">
    <text evidence="1">The sequence shown here is derived from an EMBL/GenBank/DDBJ whole genome shotgun (WGS) entry which is preliminary data.</text>
</comment>
<name>A0A556V6P4_BAGYA</name>
<protein>
    <submittedName>
        <fullName evidence="1">Uncharacterized protein</fullName>
    </submittedName>
</protein>
<dbReference type="AlphaFoldDB" id="A0A556V6P4"/>
<organism evidence="1 2">
    <name type="scientific">Bagarius yarrelli</name>
    <name type="common">Goonch</name>
    <name type="synonym">Bagrus yarrelli</name>
    <dbReference type="NCBI Taxonomy" id="175774"/>
    <lineage>
        <taxon>Eukaryota</taxon>
        <taxon>Metazoa</taxon>
        <taxon>Chordata</taxon>
        <taxon>Craniata</taxon>
        <taxon>Vertebrata</taxon>
        <taxon>Euteleostomi</taxon>
        <taxon>Actinopterygii</taxon>
        <taxon>Neopterygii</taxon>
        <taxon>Teleostei</taxon>
        <taxon>Ostariophysi</taxon>
        <taxon>Siluriformes</taxon>
        <taxon>Sisoridae</taxon>
        <taxon>Sisorinae</taxon>
        <taxon>Bagarius</taxon>
    </lineage>
</organism>